<dbReference type="EMBL" id="JROU02001928">
    <property type="protein sequence ID" value="OEH74804.1"/>
    <property type="molecule type" value="Genomic_DNA"/>
</dbReference>
<keyword evidence="3" id="KW-1185">Reference proteome</keyword>
<evidence type="ECO:0000313" key="3">
    <source>
        <dbReference type="Proteomes" id="UP000095192"/>
    </source>
</evidence>
<feature type="region of interest" description="Disordered" evidence="1">
    <location>
        <begin position="40"/>
        <end position="101"/>
    </location>
</feature>
<dbReference type="AlphaFoldDB" id="A0A1D3CUC8"/>
<organism evidence="2 3">
    <name type="scientific">Cyclospora cayetanensis</name>
    <dbReference type="NCBI Taxonomy" id="88456"/>
    <lineage>
        <taxon>Eukaryota</taxon>
        <taxon>Sar</taxon>
        <taxon>Alveolata</taxon>
        <taxon>Apicomplexa</taxon>
        <taxon>Conoidasida</taxon>
        <taxon>Coccidia</taxon>
        <taxon>Eucoccidiorida</taxon>
        <taxon>Eimeriorina</taxon>
        <taxon>Eimeriidae</taxon>
        <taxon>Cyclospora</taxon>
    </lineage>
</organism>
<feature type="compositionally biased region" description="Low complexity" evidence="1">
    <location>
        <begin position="43"/>
        <end position="59"/>
    </location>
</feature>
<gene>
    <name evidence="2" type="ORF">cyc_06336</name>
</gene>
<sequence length="116" mass="12257">MPVSSPTLHFGSMPSFLMNYSSGRQRSTVDAARFPRILSPPLSTACAGAGRSTSSASARQLQQHQGGSTSSAVAEVPPTAADSPPLPSPPRNRSSNCHRSRRITRALRLLEALDDA</sequence>
<accession>A0A1D3CUC8</accession>
<dbReference type="Proteomes" id="UP000095192">
    <property type="component" value="Unassembled WGS sequence"/>
</dbReference>
<dbReference type="VEuPathDB" id="ToxoDB:cyc_06336"/>
<proteinExistence type="predicted"/>
<reference evidence="2 3" key="1">
    <citation type="journal article" date="2016" name="BMC Genomics">
        <title>Comparative genomics reveals Cyclospora cayetanensis possesses coccidia-like metabolism and invasion components but unique surface antigens.</title>
        <authorList>
            <person name="Liu S."/>
            <person name="Wang L."/>
            <person name="Zheng H."/>
            <person name="Xu Z."/>
            <person name="Roellig D.M."/>
            <person name="Li N."/>
            <person name="Frace M.A."/>
            <person name="Tang K."/>
            <person name="Arrowood M.J."/>
            <person name="Moss D.M."/>
            <person name="Zhang L."/>
            <person name="Feng Y."/>
            <person name="Xiao L."/>
        </authorList>
    </citation>
    <scope>NUCLEOTIDE SEQUENCE [LARGE SCALE GENOMIC DNA]</scope>
    <source>
        <strain evidence="2 3">CHN_HEN01</strain>
    </source>
</reference>
<comment type="caution">
    <text evidence="2">The sequence shown here is derived from an EMBL/GenBank/DDBJ whole genome shotgun (WGS) entry which is preliminary data.</text>
</comment>
<feature type="compositionally biased region" description="Polar residues" evidence="1">
    <location>
        <begin position="60"/>
        <end position="72"/>
    </location>
</feature>
<evidence type="ECO:0000256" key="1">
    <source>
        <dbReference type="SAM" id="MobiDB-lite"/>
    </source>
</evidence>
<evidence type="ECO:0000313" key="2">
    <source>
        <dbReference type="EMBL" id="OEH74804.1"/>
    </source>
</evidence>
<dbReference type="InParanoid" id="A0A1D3CUC8"/>
<protein>
    <submittedName>
        <fullName evidence="2">Uncharacterized protein</fullName>
    </submittedName>
</protein>
<name>A0A1D3CUC8_9EIME</name>